<dbReference type="CDD" id="cd00090">
    <property type="entry name" value="HTH_ARSR"/>
    <property type="match status" value="1"/>
</dbReference>
<dbReference type="GO" id="GO:0003700">
    <property type="term" value="F:DNA-binding transcription factor activity"/>
    <property type="evidence" value="ECO:0007669"/>
    <property type="project" value="InterPro"/>
</dbReference>
<dbReference type="InterPro" id="IPR018334">
    <property type="entry name" value="ArsR_HTH"/>
</dbReference>
<organism evidence="5 6">
    <name type="scientific">Paucidesulfovibrio gracilis DSM 16080</name>
    <dbReference type="NCBI Taxonomy" id="1121449"/>
    <lineage>
        <taxon>Bacteria</taxon>
        <taxon>Pseudomonadati</taxon>
        <taxon>Thermodesulfobacteriota</taxon>
        <taxon>Desulfovibrionia</taxon>
        <taxon>Desulfovibrionales</taxon>
        <taxon>Desulfovibrionaceae</taxon>
        <taxon>Paucidesulfovibrio</taxon>
    </lineage>
</organism>
<dbReference type="STRING" id="1121449.SAMN02745704_02095"/>
<dbReference type="PROSITE" id="PS50987">
    <property type="entry name" value="HTH_ARSR_2"/>
    <property type="match status" value="1"/>
</dbReference>
<proteinExistence type="predicted"/>
<dbReference type="PROSITE" id="PS00846">
    <property type="entry name" value="HTH_ARSR_1"/>
    <property type="match status" value="1"/>
</dbReference>
<sequence length="119" mass="13214">MKKPNDVCTVNCVHAQAVAAAQREMLPEKEVIGLAELFKILGDPTRVRILRALFPGELCVCDLATLLGMSPSAVSHQLRVLRAARLVRYRKQGKVVFYCLDDDHVRALIAEGLDHVRHG</sequence>
<keyword evidence="3" id="KW-0804">Transcription</keyword>
<dbReference type="InterPro" id="IPR011991">
    <property type="entry name" value="ArsR-like_HTH"/>
</dbReference>
<keyword evidence="2" id="KW-0238">DNA-binding</keyword>
<dbReference type="PANTHER" id="PTHR43132:SF6">
    <property type="entry name" value="HTH-TYPE TRANSCRIPTIONAL REPRESSOR CZRA"/>
    <property type="match status" value="1"/>
</dbReference>
<dbReference type="InterPro" id="IPR001845">
    <property type="entry name" value="HTH_ArsR_DNA-bd_dom"/>
</dbReference>
<dbReference type="Proteomes" id="UP000190027">
    <property type="component" value="Unassembled WGS sequence"/>
</dbReference>
<evidence type="ECO:0000313" key="6">
    <source>
        <dbReference type="Proteomes" id="UP000190027"/>
    </source>
</evidence>
<name>A0A1T4XFE6_9BACT</name>
<accession>A0A1T4XFE6</accession>
<dbReference type="PANTHER" id="PTHR43132">
    <property type="entry name" value="ARSENICAL RESISTANCE OPERON REPRESSOR ARSR-RELATED"/>
    <property type="match status" value="1"/>
</dbReference>
<dbReference type="EMBL" id="FUYC01000010">
    <property type="protein sequence ID" value="SKA88253.1"/>
    <property type="molecule type" value="Genomic_DNA"/>
</dbReference>
<keyword evidence="6" id="KW-1185">Reference proteome</keyword>
<reference evidence="5 6" key="1">
    <citation type="submission" date="2017-02" db="EMBL/GenBank/DDBJ databases">
        <authorList>
            <person name="Peterson S.W."/>
        </authorList>
    </citation>
    <scope>NUCLEOTIDE SEQUENCE [LARGE SCALE GENOMIC DNA]</scope>
    <source>
        <strain evidence="5 6">DSM 16080</strain>
    </source>
</reference>
<dbReference type="InterPro" id="IPR036388">
    <property type="entry name" value="WH-like_DNA-bd_sf"/>
</dbReference>
<dbReference type="RefSeq" id="WP_078717647.1">
    <property type="nucleotide sequence ID" value="NZ_FUYC01000010.1"/>
</dbReference>
<dbReference type="AlphaFoldDB" id="A0A1T4XFE6"/>
<dbReference type="InterPro" id="IPR036390">
    <property type="entry name" value="WH_DNA-bd_sf"/>
</dbReference>
<dbReference type="InterPro" id="IPR051011">
    <property type="entry name" value="Metal_resp_trans_reg"/>
</dbReference>
<keyword evidence="1" id="KW-0805">Transcription regulation</keyword>
<dbReference type="SUPFAM" id="SSF46785">
    <property type="entry name" value="Winged helix' DNA-binding domain"/>
    <property type="match status" value="1"/>
</dbReference>
<dbReference type="PRINTS" id="PR00778">
    <property type="entry name" value="HTHARSR"/>
</dbReference>
<dbReference type="OrthoDB" id="9810923at2"/>
<evidence type="ECO:0000256" key="3">
    <source>
        <dbReference type="ARBA" id="ARBA00023163"/>
    </source>
</evidence>
<protein>
    <submittedName>
        <fullName evidence="5">Transcriptional regulator, ArsR family</fullName>
    </submittedName>
</protein>
<dbReference type="NCBIfam" id="NF033788">
    <property type="entry name" value="HTH_metalloreg"/>
    <property type="match status" value="1"/>
</dbReference>
<gene>
    <name evidence="5" type="ORF">SAMN02745704_02095</name>
</gene>
<evidence type="ECO:0000256" key="2">
    <source>
        <dbReference type="ARBA" id="ARBA00023125"/>
    </source>
</evidence>
<dbReference type="GO" id="GO:0003677">
    <property type="term" value="F:DNA binding"/>
    <property type="evidence" value="ECO:0007669"/>
    <property type="project" value="UniProtKB-KW"/>
</dbReference>
<evidence type="ECO:0000259" key="4">
    <source>
        <dbReference type="PROSITE" id="PS50987"/>
    </source>
</evidence>
<dbReference type="SMART" id="SM00418">
    <property type="entry name" value="HTH_ARSR"/>
    <property type="match status" value="1"/>
</dbReference>
<evidence type="ECO:0000256" key="1">
    <source>
        <dbReference type="ARBA" id="ARBA00023015"/>
    </source>
</evidence>
<evidence type="ECO:0000313" key="5">
    <source>
        <dbReference type="EMBL" id="SKA88253.1"/>
    </source>
</evidence>
<feature type="domain" description="HTH arsR-type" evidence="4">
    <location>
        <begin position="26"/>
        <end position="119"/>
    </location>
</feature>
<dbReference type="Gene3D" id="1.10.10.10">
    <property type="entry name" value="Winged helix-like DNA-binding domain superfamily/Winged helix DNA-binding domain"/>
    <property type="match status" value="1"/>
</dbReference>
<dbReference type="Pfam" id="PF01022">
    <property type="entry name" value="HTH_5"/>
    <property type="match status" value="1"/>
</dbReference>